<proteinExistence type="predicted"/>
<dbReference type="Proteomes" id="UP000032141">
    <property type="component" value="Unassembled WGS sequence"/>
</dbReference>
<organism evidence="1 2">
    <name type="scientific">Brassica oleracea var. oleracea</name>
    <dbReference type="NCBI Taxonomy" id="109376"/>
    <lineage>
        <taxon>Eukaryota</taxon>
        <taxon>Viridiplantae</taxon>
        <taxon>Streptophyta</taxon>
        <taxon>Embryophyta</taxon>
        <taxon>Tracheophyta</taxon>
        <taxon>Spermatophyta</taxon>
        <taxon>Magnoliopsida</taxon>
        <taxon>eudicotyledons</taxon>
        <taxon>Gunneridae</taxon>
        <taxon>Pentapetalae</taxon>
        <taxon>rosids</taxon>
        <taxon>malvids</taxon>
        <taxon>Brassicales</taxon>
        <taxon>Brassicaceae</taxon>
        <taxon>Brassiceae</taxon>
        <taxon>Brassica</taxon>
    </lineage>
</organism>
<evidence type="ECO:0000313" key="2">
    <source>
        <dbReference type="Proteomes" id="UP000032141"/>
    </source>
</evidence>
<dbReference type="HOGENOM" id="CLU_3427084_0_0_1"/>
<accession>A0A0D3AGJ3</accession>
<protein>
    <submittedName>
        <fullName evidence="1">Uncharacterized protein</fullName>
    </submittedName>
</protein>
<reference evidence="1" key="1">
    <citation type="journal article" date="2014" name="Genome Biol.">
        <title>Transcriptome and methylome profiling reveals relics of genome dominance in the mesopolyploid Brassica oleracea.</title>
        <authorList>
            <person name="Parkin I.A."/>
            <person name="Koh C."/>
            <person name="Tang H."/>
            <person name="Robinson S.J."/>
            <person name="Kagale S."/>
            <person name="Clarke W.E."/>
            <person name="Town C.D."/>
            <person name="Nixon J."/>
            <person name="Krishnakumar V."/>
            <person name="Bidwell S.L."/>
            <person name="Denoeud F."/>
            <person name="Belcram H."/>
            <person name="Links M.G."/>
            <person name="Just J."/>
            <person name="Clarke C."/>
            <person name="Bender T."/>
            <person name="Huebert T."/>
            <person name="Mason A.S."/>
            <person name="Pires J.C."/>
            <person name="Barker G."/>
            <person name="Moore J."/>
            <person name="Walley P.G."/>
            <person name="Manoli S."/>
            <person name="Batley J."/>
            <person name="Edwards D."/>
            <person name="Nelson M.N."/>
            <person name="Wang X."/>
            <person name="Paterson A.H."/>
            <person name="King G."/>
            <person name="Bancroft I."/>
            <person name="Chalhoub B."/>
            <person name="Sharpe A.G."/>
        </authorList>
    </citation>
    <scope>NUCLEOTIDE SEQUENCE [LARGE SCALE GENOMIC DNA]</scope>
    <source>
        <strain evidence="1">cv. TO1000</strain>
    </source>
</reference>
<dbReference type="EnsemblPlants" id="Bo22246s010.1">
    <property type="protein sequence ID" value="Bo22246s010.1"/>
    <property type="gene ID" value="Bo22246s010"/>
</dbReference>
<sequence>MSFYVSEILDAGRNSPLFMVN</sequence>
<evidence type="ECO:0000313" key="1">
    <source>
        <dbReference type="EnsemblPlants" id="Bo22246s010.1"/>
    </source>
</evidence>
<name>A0A0D3AGJ3_BRAOL</name>
<dbReference type="AlphaFoldDB" id="A0A0D3AGJ3"/>
<keyword evidence="2" id="KW-1185">Reference proteome</keyword>
<reference evidence="1" key="2">
    <citation type="submission" date="2015-06" db="UniProtKB">
        <authorList>
            <consortium name="EnsemblPlants"/>
        </authorList>
    </citation>
    <scope>IDENTIFICATION</scope>
</reference>
<dbReference type="Gramene" id="Bo22246s010.1">
    <property type="protein sequence ID" value="Bo22246s010.1"/>
    <property type="gene ID" value="Bo22246s010"/>
</dbReference>